<keyword evidence="1" id="KW-0812">Transmembrane</keyword>
<dbReference type="PANTHER" id="PTHR10845:SF192">
    <property type="entry name" value="DOUBLE HIT, ISOFORM B"/>
    <property type="match status" value="1"/>
</dbReference>
<dbReference type="PROSITE" id="PS50132">
    <property type="entry name" value="RGS"/>
    <property type="match status" value="1"/>
</dbReference>
<keyword evidence="1" id="KW-0472">Membrane</keyword>
<feature type="transmembrane region" description="Helical" evidence="1">
    <location>
        <begin position="335"/>
        <end position="361"/>
    </location>
</feature>
<comment type="caution">
    <text evidence="3">The sequence shown here is derived from an EMBL/GenBank/DDBJ whole genome shotgun (WGS) entry which is preliminary data.</text>
</comment>
<accession>A0AAW2YX71</accession>
<dbReference type="SUPFAM" id="SSF48097">
    <property type="entry name" value="Regulator of G-protein signaling, RGS"/>
    <property type="match status" value="1"/>
</dbReference>
<evidence type="ECO:0000313" key="4">
    <source>
        <dbReference type="Proteomes" id="UP001431209"/>
    </source>
</evidence>
<proteinExistence type="predicted"/>
<dbReference type="Pfam" id="PF00615">
    <property type="entry name" value="RGS"/>
    <property type="match status" value="1"/>
</dbReference>
<dbReference type="Gene3D" id="1.10.167.10">
    <property type="entry name" value="Regulator of G-protein Signalling 4, domain 2"/>
    <property type="match status" value="1"/>
</dbReference>
<name>A0AAW2YX71_9EUKA</name>
<feature type="transmembrane region" description="Helical" evidence="1">
    <location>
        <begin position="51"/>
        <end position="71"/>
    </location>
</feature>
<evidence type="ECO:0000313" key="3">
    <source>
        <dbReference type="EMBL" id="KAL0481720.1"/>
    </source>
</evidence>
<dbReference type="PRINTS" id="PR01301">
    <property type="entry name" value="RGSPROTEIN"/>
</dbReference>
<evidence type="ECO:0000256" key="1">
    <source>
        <dbReference type="SAM" id="Phobius"/>
    </source>
</evidence>
<gene>
    <name evidence="3" type="ORF">AKO1_012393</name>
</gene>
<reference evidence="3 4" key="1">
    <citation type="submission" date="2024-03" db="EMBL/GenBank/DDBJ databases">
        <title>The Acrasis kona genome and developmental transcriptomes reveal deep origins of eukaryotic multicellular pathways.</title>
        <authorList>
            <person name="Sheikh S."/>
            <person name="Fu C.-J."/>
            <person name="Brown M.W."/>
            <person name="Baldauf S.L."/>
        </authorList>
    </citation>
    <scope>NUCLEOTIDE SEQUENCE [LARGE SCALE GENOMIC DNA]</scope>
    <source>
        <strain evidence="3 4">ATCC MYA-3509</strain>
    </source>
</reference>
<dbReference type="InterPro" id="IPR044926">
    <property type="entry name" value="RGS_subdomain_2"/>
</dbReference>
<dbReference type="SUPFAM" id="SSF55073">
    <property type="entry name" value="Nucleotide cyclase"/>
    <property type="match status" value="1"/>
</dbReference>
<sequence>MIQSPLEQEECSEETELITHESVQTHGDEILSMRGKGLIGYLERIPMWSKLTFLSSIYMLGLLCLGAIAMYSYGTRLRDAMETHDYINDSNVITKGLIDSINYECTTTLLFLKNDTYKDSLVEATVRTDTKIHEAGQVGTSPEYDSRMNKIVDALTFTRDNLLMNRYRLISNYSSVMTNAINLLRNYGTNTDSLKDVRTKLISLSLLKVGGLKIGATVYAYLYNDELQYSGEVEGHDEFITELTDNVREYQATIGVVLSYITHSEYRTLLKTVPIGADQARVNIEQIMQNGTHPFPEATIQLVQENLKNFSNIIDTAYQNCIRPIQDQIKNQENIAIIIFVVALTSIIVFSLLACISGTIVSATIVGPWKRLNELQELAIKKFVPQEFLKLIRCRIISDVKLSTGVEANINMMLVEIKDFYLMTQNMSSHDTLNFLNYFLSSICPNIRRHNGFIEKYNDNGFSAIFMNNTNASAAAKKIREDTVEFNKDYHDFPNVVVCITMHSHEVLMGTIGESERMNPVIVSIEPYVNTYLSRVSDILRMGGDCILLTQTALPINTDHVRYLCDARAYRYDDRPSVGVYEMFDESNSHKIETKVIFEEGTRLFCKKQYYDAFLKFDQVSMNASQYKEGTDPVCEKLASLCRGFIMYNENLIESLDLEQVLRNPRLRASFEGFSEKEFSSENIRLWKSIQEFLICKEERRRSVKAFEIYTTFVNTDSNSAVNMGDLTRKSLSTRFEPIKPITDQTQMPVFEANIFHELLRECKLNMNDTLKRFKNSEACRQTYMSLNLEKFKDPFYINQ</sequence>
<feature type="domain" description="RGS" evidence="2">
    <location>
        <begin position="657"/>
        <end position="762"/>
    </location>
</feature>
<dbReference type="EMBL" id="JAOPGA020000786">
    <property type="protein sequence ID" value="KAL0481720.1"/>
    <property type="molecule type" value="Genomic_DNA"/>
</dbReference>
<keyword evidence="4" id="KW-1185">Reference proteome</keyword>
<dbReference type="InterPro" id="IPR029787">
    <property type="entry name" value="Nucleotide_cyclase"/>
</dbReference>
<keyword evidence="1" id="KW-1133">Transmembrane helix</keyword>
<dbReference type="Proteomes" id="UP001431209">
    <property type="component" value="Unassembled WGS sequence"/>
</dbReference>
<evidence type="ECO:0000259" key="2">
    <source>
        <dbReference type="PROSITE" id="PS50132"/>
    </source>
</evidence>
<dbReference type="PANTHER" id="PTHR10845">
    <property type="entry name" value="REGULATOR OF G PROTEIN SIGNALING"/>
    <property type="match status" value="1"/>
</dbReference>
<dbReference type="Gene3D" id="3.30.70.1230">
    <property type="entry name" value="Nucleotide cyclase"/>
    <property type="match status" value="1"/>
</dbReference>
<protein>
    <submittedName>
        <fullName evidence="3">Adenylate cyclase</fullName>
    </submittedName>
</protein>
<dbReference type="InterPro" id="IPR036305">
    <property type="entry name" value="RGS_sf"/>
</dbReference>
<dbReference type="InterPro" id="IPR016137">
    <property type="entry name" value="RGS"/>
</dbReference>
<organism evidence="3 4">
    <name type="scientific">Acrasis kona</name>
    <dbReference type="NCBI Taxonomy" id="1008807"/>
    <lineage>
        <taxon>Eukaryota</taxon>
        <taxon>Discoba</taxon>
        <taxon>Heterolobosea</taxon>
        <taxon>Tetramitia</taxon>
        <taxon>Eutetramitia</taxon>
        <taxon>Acrasidae</taxon>
        <taxon>Acrasis</taxon>
    </lineage>
</organism>
<dbReference type="AlphaFoldDB" id="A0AAW2YX71"/>
<dbReference type="SMART" id="SM00315">
    <property type="entry name" value="RGS"/>
    <property type="match status" value="1"/>
</dbReference>